<dbReference type="InterPro" id="IPR012340">
    <property type="entry name" value="NA-bd_OB-fold"/>
</dbReference>
<dbReference type="GO" id="GO:0030491">
    <property type="term" value="P:heteroduplex formation"/>
    <property type="evidence" value="ECO:0007669"/>
    <property type="project" value="EnsemblFungi"/>
</dbReference>
<keyword evidence="6 9" id="KW-0862">Zinc</keyword>
<feature type="domain" description="Replication protein A OB" evidence="13">
    <location>
        <begin position="300"/>
        <end position="394"/>
    </location>
</feature>
<dbReference type="GO" id="GO:0003690">
    <property type="term" value="F:double-stranded DNA binding"/>
    <property type="evidence" value="ECO:0007669"/>
    <property type="project" value="EnsemblFungi"/>
</dbReference>
<evidence type="ECO:0000259" key="12">
    <source>
        <dbReference type="Pfam" id="PF08646"/>
    </source>
</evidence>
<evidence type="ECO:0000256" key="1">
    <source>
        <dbReference type="ARBA" id="ARBA00004123"/>
    </source>
</evidence>
<dbReference type="GO" id="GO:0006260">
    <property type="term" value="P:DNA replication"/>
    <property type="evidence" value="ECO:0007669"/>
    <property type="project" value="UniProtKB-KW"/>
</dbReference>
<gene>
    <name evidence="14" type="primary">KAFR0A06470</name>
    <name evidence="14" type="ORF">KAFR_0A06470</name>
</gene>
<dbReference type="GO" id="GO:0005829">
    <property type="term" value="C:cytosol"/>
    <property type="evidence" value="ECO:0007669"/>
    <property type="project" value="EnsemblFungi"/>
</dbReference>
<proteinExistence type="inferred from homology"/>
<keyword evidence="5 9" id="KW-0863">Zinc-finger</keyword>
<dbReference type="KEGG" id="kaf:KAFR_0A06470"/>
<evidence type="ECO:0000256" key="10">
    <source>
        <dbReference type="SAM" id="MobiDB-lite"/>
    </source>
</evidence>
<keyword evidence="7 9" id="KW-0238">DNA-binding</keyword>
<feature type="region of interest" description="Disordered" evidence="10">
    <location>
        <begin position="132"/>
        <end position="173"/>
    </location>
</feature>
<dbReference type="InterPro" id="IPR047192">
    <property type="entry name" value="Euk_RPA1_DBD_C"/>
</dbReference>
<dbReference type="OrthoDB" id="1751331at2759"/>
<dbReference type="AlphaFoldDB" id="H2ANY2"/>
<dbReference type="InterPro" id="IPR031657">
    <property type="entry name" value="REPA_OB_2"/>
</dbReference>
<dbReference type="GO" id="GO:0000722">
    <property type="term" value="P:telomere maintenance via recombination"/>
    <property type="evidence" value="ECO:0007669"/>
    <property type="project" value="EnsemblFungi"/>
</dbReference>
<dbReference type="RefSeq" id="XP_003955217.1">
    <property type="nucleotide sequence ID" value="XM_003955168.1"/>
</dbReference>
<dbReference type="Pfam" id="PF01336">
    <property type="entry name" value="tRNA_anti-codon"/>
    <property type="match status" value="1"/>
</dbReference>
<dbReference type="PANTHER" id="PTHR47165:SF4">
    <property type="entry name" value="OS03G0429900 PROTEIN"/>
    <property type="match status" value="1"/>
</dbReference>
<dbReference type="Gene3D" id="2.40.50.140">
    <property type="entry name" value="Nucleic acid-binding proteins"/>
    <property type="match status" value="4"/>
</dbReference>
<sequence length="618" mass="69903">MNNFQLTSGDFVKLFTDRARYNNPHNGVYQVSNTRKSDAHNSNKKNLVMMSDGTYHMKALLRDEAASKFSSMDLKRGDIIRSTSTEPVVVREKKKFVIIIHDFEVVQTGMDMINDSTKFIDSYFSEHPELVINDSESGEPPSAAAANYNNPVQPPVPQQQNQQSVFQPSSGTSQKSKPIFAIEQLSPYQNIWTIKARVSYKGEIKEWNNQKGSGKLFNANFLDTSGEIRATAFNEWAVKYSEILQEGKVYYISKARLQPAKPQFSNLSHPYELSLDRDTQIEECFDESNVPKTHFNFIKLNSIQNQENNSTIDVIGIIQTVGPHFELTSRAGKKFDRRDITLVDDSNYSIPVGLWNQQAIDFNLPEGSVVAIKGVRVSDFGGKTLSMGFTSTLVPSPDINEAYSLKGWYDSVGQNSNFTSLKQEADGSSSVNGGENATKFISQRITIARAQEDNLGRSERGDFFSVKAAVSFLKVDNFAYPACSNEGCNKKVLEQSDGTWRCEKCDINNPSPRWRYVLTISIMDETNQLWLTLFDDQAEQLLGTSANKLMELKETDPNQFTKVTQAIQMNQYDFRIRAREDNYNDQTRIRYTVAFLHKINQKAEADYLADYLSKSLVV</sequence>
<evidence type="ECO:0000313" key="15">
    <source>
        <dbReference type="Proteomes" id="UP000005220"/>
    </source>
</evidence>
<evidence type="ECO:0000259" key="11">
    <source>
        <dbReference type="Pfam" id="PF01336"/>
    </source>
</evidence>
<dbReference type="CDD" id="cd04477">
    <property type="entry name" value="RPA1N"/>
    <property type="match status" value="1"/>
</dbReference>
<comment type="subunit">
    <text evidence="9">Component of the heterotrimeric canonical replication protein A complex (RPA).</text>
</comment>
<evidence type="ECO:0000256" key="9">
    <source>
        <dbReference type="RuleBase" id="RU364130"/>
    </source>
</evidence>
<feature type="compositionally biased region" description="Low complexity" evidence="10">
    <location>
        <begin position="158"/>
        <end position="170"/>
    </location>
</feature>
<dbReference type="GO" id="GO:0006265">
    <property type="term" value="P:DNA topological change"/>
    <property type="evidence" value="ECO:0007669"/>
    <property type="project" value="EnsemblFungi"/>
</dbReference>
<dbReference type="NCBIfam" id="TIGR00617">
    <property type="entry name" value="rpa1"/>
    <property type="match status" value="1"/>
</dbReference>
<dbReference type="PANTHER" id="PTHR47165">
    <property type="entry name" value="OS03G0429900 PROTEIN"/>
    <property type="match status" value="1"/>
</dbReference>
<dbReference type="GO" id="GO:0000781">
    <property type="term" value="C:chromosome, telomeric region"/>
    <property type="evidence" value="ECO:0007669"/>
    <property type="project" value="EnsemblFungi"/>
</dbReference>
<dbReference type="GO" id="GO:0045184">
    <property type="term" value="P:establishment of protein localization"/>
    <property type="evidence" value="ECO:0007669"/>
    <property type="project" value="EnsemblFungi"/>
</dbReference>
<dbReference type="GO" id="GO:0007131">
    <property type="term" value="P:reciprocal meiotic recombination"/>
    <property type="evidence" value="ECO:0007669"/>
    <property type="project" value="EnsemblFungi"/>
</dbReference>
<keyword evidence="4 9" id="KW-0479">Metal-binding</keyword>
<dbReference type="Pfam" id="PF16900">
    <property type="entry name" value="REPA_OB_2"/>
    <property type="match status" value="1"/>
</dbReference>
<dbReference type="InterPro" id="IPR013955">
    <property type="entry name" value="Rep_factor-A_C"/>
</dbReference>
<dbReference type="CDD" id="cd04475">
    <property type="entry name" value="RPA1_DBD_B"/>
    <property type="match status" value="1"/>
</dbReference>
<evidence type="ECO:0000313" key="14">
    <source>
        <dbReference type="EMBL" id="CCF56082.1"/>
    </source>
</evidence>
<dbReference type="InParanoid" id="H2ANY2"/>
<dbReference type="FunFam" id="2.40.50.140:FF:000090">
    <property type="entry name" value="Replication protein A subunit"/>
    <property type="match status" value="1"/>
</dbReference>
<dbReference type="GO" id="GO:0000794">
    <property type="term" value="C:condensed nuclear chromosome"/>
    <property type="evidence" value="ECO:0007669"/>
    <property type="project" value="EnsemblFungi"/>
</dbReference>
<dbReference type="InterPro" id="IPR007199">
    <property type="entry name" value="Rep_factor-A_N"/>
</dbReference>
<keyword evidence="3 9" id="KW-0235">DNA replication</keyword>
<dbReference type="GO" id="GO:0043565">
    <property type="term" value="F:sequence-specific DNA binding"/>
    <property type="evidence" value="ECO:0007669"/>
    <property type="project" value="EnsemblFungi"/>
</dbReference>
<comment type="similarity">
    <text evidence="2 9">Belongs to the replication factor A protein 1 family.</text>
</comment>
<dbReference type="Proteomes" id="UP000005220">
    <property type="component" value="Chromosome 1"/>
</dbReference>
<protein>
    <recommendedName>
        <fullName evidence="9">Replication protein A subunit</fullName>
    </recommendedName>
</protein>
<name>H2ANY2_KAZAF</name>
<dbReference type="GO" id="GO:0000724">
    <property type="term" value="P:double-strand break repair via homologous recombination"/>
    <property type="evidence" value="ECO:0007669"/>
    <property type="project" value="EnsemblFungi"/>
</dbReference>
<dbReference type="HOGENOM" id="CLU_012393_2_0_1"/>
<dbReference type="Pfam" id="PF08646">
    <property type="entry name" value="Rep_fac-A_C"/>
    <property type="match status" value="1"/>
</dbReference>
<dbReference type="InterPro" id="IPR004365">
    <property type="entry name" value="NA-bd_OB_tRNA"/>
</dbReference>
<evidence type="ECO:0000259" key="13">
    <source>
        <dbReference type="Pfam" id="PF16900"/>
    </source>
</evidence>
<evidence type="ECO:0000256" key="7">
    <source>
        <dbReference type="ARBA" id="ARBA00023125"/>
    </source>
</evidence>
<keyword evidence="8 9" id="KW-0539">Nucleus</keyword>
<dbReference type="GO" id="GO:0007004">
    <property type="term" value="P:telomere maintenance via telomerase"/>
    <property type="evidence" value="ECO:0007669"/>
    <property type="project" value="EnsemblFungi"/>
</dbReference>
<evidence type="ECO:0000256" key="8">
    <source>
        <dbReference type="ARBA" id="ARBA00023242"/>
    </source>
</evidence>
<keyword evidence="15" id="KW-1185">Reference proteome</keyword>
<organism evidence="14 15">
    <name type="scientific">Kazachstania africana (strain ATCC 22294 / BCRC 22015 / CBS 2517 / CECT 1963 / NBRC 1671 / NRRL Y-8276)</name>
    <name type="common">Yeast</name>
    <name type="synonym">Kluyveromyces africanus</name>
    <dbReference type="NCBI Taxonomy" id="1071382"/>
    <lineage>
        <taxon>Eukaryota</taxon>
        <taxon>Fungi</taxon>
        <taxon>Dikarya</taxon>
        <taxon>Ascomycota</taxon>
        <taxon>Saccharomycotina</taxon>
        <taxon>Saccharomycetes</taxon>
        <taxon>Saccharomycetales</taxon>
        <taxon>Saccharomycetaceae</taxon>
        <taxon>Kazachstania</taxon>
    </lineage>
</organism>
<dbReference type="GO" id="GO:0008270">
    <property type="term" value="F:zinc ion binding"/>
    <property type="evidence" value="ECO:0007669"/>
    <property type="project" value="UniProtKB-KW"/>
</dbReference>
<evidence type="ECO:0000256" key="4">
    <source>
        <dbReference type="ARBA" id="ARBA00022723"/>
    </source>
</evidence>
<dbReference type="CDD" id="cd04476">
    <property type="entry name" value="RPA1_DBD_C"/>
    <property type="match status" value="1"/>
</dbReference>
<comment type="function">
    <text evidence="9">As part of the replication protein A (RPA/RP-A), a single-stranded DNA-binding heterotrimeric complex, may play an essential role in DNA replication, recombination and repair. Binds and stabilizes single-stranded DNA intermediates, preventing complementary DNA reannealing and recruiting different proteins involved in DNA metabolism.</text>
</comment>
<feature type="domain" description="OB" evidence="11">
    <location>
        <begin position="193"/>
        <end position="260"/>
    </location>
</feature>
<dbReference type="GO" id="GO:0005662">
    <property type="term" value="C:DNA replication factor A complex"/>
    <property type="evidence" value="ECO:0007669"/>
    <property type="project" value="EnsemblFungi"/>
</dbReference>
<dbReference type="STRING" id="1071382.H2ANY2"/>
<feature type="domain" description="Replication factor A C-terminal" evidence="12">
    <location>
        <begin position="463"/>
        <end position="608"/>
    </location>
</feature>
<comment type="subcellular location">
    <subcellularLocation>
        <location evidence="1 9">Nucleus</location>
    </subcellularLocation>
</comment>
<dbReference type="SUPFAM" id="SSF50249">
    <property type="entry name" value="Nucleic acid-binding proteins"/>
    <property type="match status" value="4"/>
</dbReference>
<dbReference type="GO" id="GO:0043934">
    <property type="term" value="P:sporulation"/>
    <property type="evidence" value="ECO:0007669"/>
    <property type="project" value="EnsemblFungi"/>
</dbReference>
<evidence type="ECO:0000256" key="3">
    <source>
        <dbReference type="ARBA" id="ARBA00022705"/>
    </source>
</evidence>
<evidence type="ECO:0000256" key="2">
    <source>
        <dbReference type="ARBA" id="ARBA00005690"/>
    </source>
</evidence>
<reference evidence="14 15" key="1">
    <citation type="journal article" date="2011" name="Proc. Natl. Acad. Sci. U.S.A.">
        <title>Evolutionary erosion of yeast sex chromosomes by mating-type switching accidents.</title>
        <authorList>
            <person name="Gordon J.L."/>
            <person name="Armisen D."/>
            <person name="Proux-Wera E."/>
            <person name="Oheigeartaigh S.S."/>
            <person name="Byrne K.P."/>
            <person name="Wolfe K.H."/>
        </authorList>
    </citation>
    <scope>NUCLEOTIDE SEQUENCE [LARGE SCALE GENOMIC DNA]</scope>
    <source>
        <strain evidence="15">ATCC 22294 / BCRC 22015 / CBS 2517 / CECT 1963 / NBRC 1671 / NRRL Y-8276</strain>
    </source>
</reference>
<dbReference type="EMBL" id="HE650821">
    <property type="protein sequence ID" value="CCF56082.1"/>
    <property type="molecule type" value="Genomic_DNA"/>
</dbReference>
<dbReference type="GO" id="GO:0016567">
    <property type="term" value="P:protein ubiquitination"/>
    <property type="evidence" value="ECO:0007669"/>
    <property type="project" value="EnsemblFungi"/>
</dbReference>
<dbReference type="CDD" id="cd04474">
    <property type="entry name" value="RPA1_DBD_A"/>
    <property type="match status" value="1"/>
</dbReference>
<evidence type="ECO:0000256" key="6">
    <source>
        <dbReference type="ARBA" id="ARBA00022833"/>
    </source>
</evidence>
<accession>H2ANY2</accession>
<dbReference type="GeneID" id="13886535"/>
<dbReference type="eggNOG" id="KOG0851">
    <property type="taxonomic scope" value="Eukaryota"/>
</dbReference>
<dbReference type="GO" id="GO:0006289">
    <property type="term" value="P:nucleotide-excision repair"/>
    <property type="evidence" value="ECO:0007669"/>
    <property type="project" value="EnsemblFungi"/>
</dbReference>
<dbReference type="FunFam" id="2.40.50.140:FF:000064">
    <property type="entry name" value="Replication protein A subunit"/>
    <property type="match status" value="1"/>
</dbReference>
<dbReference type="GO" id="GO:0003697">
    <property type="term" value="F:single-stranded DNA binding"/>
    <property type="evidence" value="ECO:0007669"/>
    <property type="project" value="EnsemblFungi"/>
</dbReference>
<dbReference type="FunFam" id="2.40.50.140:FF:000041">
    <property type="entry name" value="Replication protein A subunit"/>
    <property type="match status" value="1"/>
</dbReference>
<evidence type="ECO:0000256" key="5">
    <source>
        <dbReference type="ARBA" id="ARBA00022771"/>
    </source>
</evidence>
<dbReference type="FunCoup" id="H2ANY2">
    <property type="interactions" value="1284"/>
</dbReference>
<dbReference type="InterPro" id="IPR004591">
    <property type="entry name" value="Rfa1"/>
</dbReference>